<sequence length="100" mass="11359">MAMSLALRWLKDPIESFYQLWIVEQAVRQGAVHTQGRRYAKEHVEHAVQGASVFHQGLMETEKCVEGVTLTWLLMATNPSAPRYFTLHANVSNPLLLLLL</sequence>
<keyword evidence="2" id="KW-1185">Reference proteome</keyword>
<protein>
    <submittedName>
        <fullName evidence="1">Uncharacterized protein</fullName>
    </submittedName>
</protein>
<accession>A0ABU6VAE1</accession>
<name>A0ABU6VAE1_9FABA</name>
<proteinExistence type="predicted"/>
<gene>
    <name evidence="1" type="ORF">PIB30_028255</name>
</gene>
<organism evidence="1 2">
    <name type="scientific">Stylosanthes scabra</name>
    <dbReference type="NCBI Taxonomy" id="79078"/>
    <lineage>
        <taxon>Eukaryota</taxon>
        <taxon>Viridiplantae</taxon>
        <taxon>Streptophyta</taxon>
        <taxon>Embryophyta</taxon>
        <taxon>Tracheophyta</taxon>
        <taxon>Spermatophyta</taxon>
        <taxon>Magnoliopsida</taxon>
        <taxon>eudicotyledons</taxon>
        <taxon>Gunneridae</taxon>
        <taxon>Pentapetalae</taxon>
        <taxon>rosids</taxon>
        <taxon>fabids</taxon>
        <taxon>Fabales</taxon>
        <taxon>Fabaceae</taxon>
        <taxon>Papilionoideae</taxon>
        <taxon>50 kb inversion clade</taxon>
        <taxon>dalbergioids sensu lato</taxon>
        <taxon>Dalbergieae</taxon>
        <taxon>Pterocarpus clade</taxon>
        <taxon>Stylosanthes</taxon>
    </lineage>
</organism>
<dbReference type="EMBL" id="JASCZI010151146">
    <property type="protein sequence ID" value="MED6170169.1"/>
    <property type="molecule type" value="Genomic_DNA"/>
</dbReference>
<evidence type="ECO:0000313" key="1">
    <source>
        <dbReference type="EMBL" id="MED6170169.1"/>
    </source>
</evidence>
<evidence type="ECO:0000313" key="2">
    <source>
        <dbReference type="Proteomes" id="UP001341840"/>
    </source>
</evidence>
<dbReference type="Proteomes" id="UP001341840">
    <property type="component" value="Unassembled WGS sequence"/>
</dbReference>
<comment type="caution">
    <text evidence="1">The sequence shown here is derived from an EMBL/GenBank/DDBJ whole genome shotgun (WGS) entry which is preliminary data.</text>
</comment>
<reference evidence="1 2" key="1">
    <citation type="journal article" date="2023" name="Plants (Basel)">
        <title>Bridging the Gap: Combining Genomics and Transcriptomics Approaches to Understand Stylosanthes scabra, an Orphan Legume from the Brazilian Caatinga.</title>
        <authorList>
            <person name="Ferreira-Neto J.R.C."/>
            <person name="da Silva M.D."/>
            <person name="Binneck E."/>
            <person name="de Melo N.F."/>
            <person name="da Silva R.H."/>
            <person name="de Melo A.L.T.M."/>
            <person name="Pandolfi V."/>
            <person name="Bustamante F.O."/>
            <person name="Brasileiro-Vidal A.C."/>
            <person name="Benko-Iseppon A.M."/>
        </authorList>
    </citation>
    <scope>NUCLEOTIDE SEQUENCE [LARGE SCALE GENOMIC DNA]</scope>
    <source>
        <tissue evidence="1">Leaves</tissue>
    </source>
</reference>